<evidence type="ECO:0000256" key="2">
    <source>
        <dbReference type="ARBA" id="ARBA00022723"/>
    </source>
</evidence>
<evidence type="ECO:0000256" key="4">
    <source>
        <dbReference type="ARBA" id="ARBA00022833"/>
    </source>
</evidence>
<dbReference type="InterPro" id="IPR023774">
    <property type="entry name" value="Put_metal_dep_hydrolase_YfiT"/>
</dbReference>
<sequence length="181" mass="21450">MTTEALEKLKYPIGKFTIPDNITSKDIQKWIKTIEFFPDKLESLVEDFDDLQLDTPYRPGGWTVRQVIHHLADSHINSYVRFKWTLTEEKPTIKAYHEDRWALLDDGAHADIDLSLSLIESLHKRWAYMLKDLTAKQLNRTFIHPESKAEISLKQLIGIYDWHCRHHFAHIKELAKREDWV</sequence>
<protein>
    <submittedName>
        <fullName evidence="6">Bacillithiol transferase BstA</fullName>
    </submittedName>
</protein>
<gene>
    <name evidence="6" type="primary">bstA</name>
    <name evidence="6" type="ORF">OSR52_15380</name>
</gene>
<dbReference type="GO" id="GO:0016740">
    <property type="term" value="F:transferase activity"/>
    <property type="evidence" value="ECO:0007669"/>
    <property type="project" value="UniProtKB-KW"/>
</dbReference>
<organism evidence="6 7">
    <name type="scientific">Galbibacter pacificus</name>
    <dbReference type="NCBI Taxonomy" id="2996052"/>
    <lineage>
        <taxon>Bacteria</taxon>
        <taxon>Pseudomonadati</taxon>
        <taxon>Bacteroidota</taxon>
        <taxon>Flavobacteriia</taxon>
        <taxon>Flavobacteriales</taxon>
        <taxon>Flavobacteriaceae</taxon>
        <taxon>Galbibacter</taxon>
    </lineage>
</organism>
<evidence type="ECO:0000259" key="5">
    <source>
        <dbReference type="Pfam" id="PF12867"/>
    </source>
</evidence>
<keyword evidence="6" id="KW-0808">Transferase</keyword>
<dbReference type="InterPro" id="IPR024775">
    <property type="entry name" value="DinB-like"/>
</dbReference>
<dbReference type="EMBL" id="JAPMUA010000006">
    <property type="protein sequence ID" value="MDG3587253.1"/>
    <property type="molecule type" value="Genomic_DNA"/>
</dbReference>
<proteinExistence type="inferred from homology"/>
<evidence type="ECO:0000313" key="6">
    <source>
        <dbReference type="EMBL" id="MDG3587253.1"/>
    </source>
</evidence>
<dbReference type="SUPFAM" id="SSF109854">
    <property type="entry name" value="DinB/YfiT-like putative metalloenzymes"/>
    <property type="match status" value="1"/>
</dbReference>
<comment type="caution">
    <text evidence="6">The sequence shown here is derived from an EMBL/GenBank/DDBJ whole genome shotgun (WGS) entry which is preliminary data.</text>
</comment>
<evidence type="ECO:0000256" key="1">
    <source>
        <dbReference type="ARBA" id="ARBA00022490"/>
    </source>
</evidence>
<keyword evidence="2" id="KW-0479">Metal-binding</keyword>
<dbReference type="Proteomes" id="UP001153642">
    <property type="component" value="Unassembled WGS sequence"/>
</dbReference>
<dbReference type="Pfam" id="PF12867">
    <property type="entry name" value="DinB_2"/>
    <property type="match status" value="1"/>
</dbReference>
<evidence type="ECO:0000256" key="3">
    <source>
        <dbReference type="ARBA" id="ARBA00022801"/>
    </source>
</evidence>
<keyword evidence="1" id="KW-0963">Cytoplasm</keyword>
<keyword evidence="7" id="KW-1185">Reference proteome</keyword>
<dbReference type="InterPro" id="IPR034660">
    <property type="entry name" value="DinB/YfiT-like"/>
</dbReference>
<dbReference type="Gene3D" id="1.20.120.450">
    <property type="entry name" value="dinb family like domain"/>
    <property type="match status" value="1"/>
</dbReference>
<dbReference type="RefSeq" id="WP_277901036.1">
    <property type="nucleotide sequence ID" value="NZ_JAPMUA010000006.1"/>
</dbReference>
<feature type="domain" description="DinB-like" evidence="5">
    <location>
        <begin position="36"/>
        <end position="171"/>
    </location>
</feature>
<keyword evidence="3" id="KW-0378">Hydrolase</keyword>
<reference evidence="6" key="1">
    <citation type="submission" date="2022-11" db="EMBL/GenBank/DDBJ databases">
        <title>High-quality draft genome sequence of Galbibacter sp. strain CMA-7.</title>
        <authorList>
            <person name="Wei L."/>
            <person name="Dong C."/>
            <person name="Shao Z."/>
        </authorList>
    </citation>
    <scope>NUCLEOTIDE SEQUENCE</scope>
    <source>
        <strain evidence="6">CMA-7</strain>
    </source>
</reference>
<keyword evidence="4" id="KW-0862">Zinc</keyword>
<dbReference type="HAMAP" id="MF_01256">
    <property type="entry name" value="YfiT_hydrol"/>
    <property type="match status" value="1"/>
</dbReference>
<dbReference type="NCBIfam" id="NF009807">
    <property type="entry name" value="PRK13291.1"/>
    <property type="match status" value="1"/>
</dbReference>
<name>A0ABT6FVF5_9FLAO</name>
<accession>A0ABT6FVF5</accession>
<evidence type="ECO:0000313" key="7">
    <source>
        <dbReference type="Proteomes" id="UP001153642"/>
    </source>
</evidence>